<dbReference type="EMBL" id="JBHSJG010000004">
    <property type="protein sequence ID" value="MFC4986424.1"/>
    <property type="molecule type" value="Genomic_DNA"/>
</dbReference>
<feature type="transmembrane region" description="Helical" evidence="1">
    <location>
        <begin position="9"/>
        <end position="29"/>
    </location>
</feature>
<dbReference type="RefSeq" id="WP_114577853.1">
    <property type="nucleotide sequence ID" value="NZ_JAIVEF010000012.1"/>
</dbReference>
<sequence length="125" mass="12396">MANATEQTYLAGIAAGTLLVVLGVAAYVLTDFSSVTALIPSLFGLLFVVLARLGRDAGRREVAIYGLAIAALVGLAGSAMGVGDAVALAAGEDVERPAAAISQAVMAVVSIVVLALAGRAIAADR</sequence>
<dbReference type="Proteomes" id="UP001595925">
    <property type="component" value="Unassembled WGS sequence"/>
</dbReference>
<keyword evidence="1" id="KW-0472">Membrane</keyword>
<keyword evidence="1" id="KW-1133">Transmembrane helix</keyword>
<keyword evidence="3" id="KW-1185">Reference proteome</keyword>
<feature type="transmembrane region" description="Helical" evidence="1">
    <location>
        <begin position="35"/>
        <end position="53"/>
    </location>
</feature>
<organism evidence="2 3">
    <name type="scientific">Saliphagus infecundisoli</name>
    <dbReference type="NCBI Taxonomy" id="1849069"/>
    <lineage>
        <taxon>Archaea</taxon>
        <taxon>Methanobacteriati</taxon>
        <taxon>Methanobacteriota</taxon>
        <taxon>Stenosarchaea group</taxon>
        <taxon>Halobacteria</taxon>
        <taxon>Halobacteriales</taxon>
        <taxon>Natrialbaceae</taxon>
        <taxon>Saliphagus</taxon>
    </lineage>
</organism>
<name>A0ABD5QBB8_9EURY</name>
<gene>
    <name evidence="2" type="ORF">ACFPFO_01260</name>
</gene>
<feature type="transmembrane region" description="Helical" evidence="1">
    <location>
        <begin position="62"/>
        <end position="80"/>
    </location>
</feature>
<reference evidence="2 3" key="1">
    <citation type="journal article" date="2019" name="Int. J. Syst. Evol. Microbiol.">
        <title>The Global Catalogue of Microorganisms (GCM) 10K type strain sequencing project: providing services to taxonomists for standard genome sequencing and annotation.</title>
        <authorList>
            <consortium name="The Broad Institute Genomics Platform"/>
            <consortium name="The Broad Institute Genome Sequencing Center for Infectious Disease"/>
            <person name="Wu L."/>
            <person name="Ma J."/>
        </authorList>
    </citation>
    <scope>NUCLEOTIDE SEQUENCE [LARGE SCALE GENOMIC DNA]</scope>
    <source>
        <strain evidence="2 3">CGMCC 1.15824</strain>
    </source>
</reference>
<keyword evidence="1" id="KW-0812">Transmembrane</keyword>
<accession>A0ABD5QBB8</accession>
<proteinExistence type="predicted"/>
<evidence type="ECO:0000313" key="2">
    <source>
        <dbReference type="EMBL" id="MFC4986424.1"/>
    </source>
</evidence>
<feature type="transmembrane region" description="Helical" evidence="1">
    <location>
        <begin position="100"/>
        <end position="122"/>
    </location>
</feature>
<protein>
    <submittedName>
        <fullName evidence="2">Uncharacterized protein</fullName>
    </submittedName>
</protein>
<evidence type="ECO:0000313" key="3">
    <source>
        <dbReference type="Proteomes" id="UP001595925"/>
    </source>
</evidence>
<dbReference type="AlphaFoldDB" id="A0ABD5QBB8"/>
<evidence type="ECO:0000256" key="1">
    <source>
        <dbReference type="SAM" id="Phobius"/>
    </source>
</evidence>
<comment type="caution">
    <text evidence="2">The sequence shown here is derived from an EMBL/GenBank/DDBJ whole genome shotgun (WGS) entry which is preliminary data.</text>
</comment>